<evidence type="ECO:0000256" key="1">
    <source>
        <dbReference type="SAM" id="MobiDB-lite"/>
    </source>
</evidence>
<dbReference type="EMBL" id="BAAAZA010000024">
    <property type="protein sequence ID" value="GAA3888607.1"/>
    <property type="molecule type" value="Genomic_DNA"/>
</dbReference>
<keyword evidence="4" id="KW-1185">Reference proteome</keyword>
<evidence type="ECO:0008006" key="5">
    <source>
        <dbReference type="Google" id="ProtNLM"/>
    </source>
</evidence>
<dbReference type="RefSeq" id="WP_345552888.1">
    <property type="nucleotide sequence ID" value="NZ_BAAAZA010000024.1"/>
</dbReference>
<evidence type="ECO:0000313" key="4">
    <source>
        <dbReference type="Proteomes" id="UP001501563"/>
    </source>
</evidence>
<comment type="caution">
    <text evidence="3">The sequence shown here is derived from an EMBL/GenBank/DDBJ whole genome shotgun (WGS) entry which is preliminary data.</text>
</comment>
<organism evidence="3 4">
    <name type="scientific">Streptomyces lannensis</name>
    <dbReference type="NCBI Taxonomy" id="766498"/>
    <lineage>
        <taxon>Bacteria</taxon>
        <taxon>Bacillati</taxon>
        <taxon>Actinomycetota</taxon>
        <taxon>Actinomycetes</taxon>
        <taxon>Kitasatosporales</taxon>
        <taxon>Streptomycetaceae</taxon>
        <taxon>Streptomyces</taxon>
    </lineage>
</organism>
<protein>
    <recommendedName>
        <fullName evidence="5">LigA protein</fullName>
    </recommendedName>
</protein>
<keyword evidence="2" id="KW-1133">Transmembrane helix</keyword>
<evidence type="ECO:0000256" key="2">
    <source>
        <dbReference type="SAM" id="Phobius"/>
    </source>
</evidence>
<feature type="region of interest" description="Disordered" evidence="1">
    <location>
        <begin position="74"/>
        <end position="97"/>
    </location>
</feature>
<gene>
    <name evidence="3" type="ORF">GCM10022207_65080</name>
</gene>
<dbReference type="Proteomes" id="UP001501563">
    <property type="component" value="Unassembled WGS sequence"/>
</dbReference>
<reference evidence="4" key="1">
    <citation type="journal article" date="2019" name="Int. J. Syst. Evol. Microbiol.">
        <title>The Global Catalogue of Microorganisms (GCM) 10K type strain sequencing project: providing services to taxonomists for standard genome sequencing and annotation.</title>
        <authorList>
            <consortium name="The Broad Institute Genomics Platform"/>
            <consortium name="The Broad Institute Genome Sequencing Center for Infectious Disease"/>
            <person name="Wu L."/>
            <person name="Ma J."/>
        </authorList>
    </citation>
    <scope>NUCLEOTIDE SEQUENCE [LARGE SCALE GENOMIC DNA]</scope>
    <source>
        <strain evidence="4">JCM 16578</strain>
    </source>
</reference>
<sequence>MPPEDHDHFEDQLAAALRHTGGTFEADRHTLVTGGEAHGRRIRRRRAAVAGCAAGVALVGLGAALLPASAGGEQRSVAAPPVTPSSSSSLSPAQRPVVTGDDLVRTLKKLLPGGRFSHEEGRGTNSPMPLAQVVYDDGKGEAAVAVSLGRVAPGSQQAAQATECPDKVYVPYDACTRSTLSDGSRLMIMQGYEYPDRRVDTKMWTADLVTRSGQHISVQEWNAAAEKDAPITRDRPPLSPARLKALADAREWRAAVDAIPVDPLAAVAEPGGTPLASGRPVSGTLVSLLPEGLHVVSKGDADPGFGRLVLDDGRGASLVQVNVQKPVPGVKAGASVPVTRTLPDGTTVDMRQSDGDKGVEGTVVWTVDVRRPDGSRVVISAFNSGTQHTSPTRPLPPLTMRQLEAIATSPKWRPFG</sequence>
<evidence type="ECO:0000313" key="3">
    <source>
        <dbReference type="EMBL" id="GAA3888607.1"/>
    </source>
</evidence>
<keyword evidence="2" id="KW-0472">Membrane</keyword>
<feature type="transmembrane region" description="Helical" evidence="2">
    <location>
        <begin position="47"/>
        <end position="66"/>
    </location>
</feature>
<name>A0ABP7KUU1_9ACTN</name>
<keyword evidence="2" id="KW-0812">Transmembrane</keyword>
<accession>A0ABP7KUU1</accession>
<proteinExistence type="predicted"/>